<proteinExistence type="predicted"/>
<name>A0ABV6JRH8_9PROT</name>
<dbReference type="RefSeq" id="WP_377043684.1">
    <property type="nucleotide sequence ID" value="NZ_JBHLUN010000005.1"/>
</dbReference>
<organism evidence="1 2">
    <name type="scientific">Roseomonas elaeocarpi</name>
    <dbReference type="NCBI Taxonomy" id="907779"/>
    <lineage>
        <taxon>Bacteria</taxon>
        <taxon>Pseudomonadati</taxon>
        <taxon>Pseudomonadota</taxon>
        <taxon>Alphaproteobacteria</taxon>
        <taxon>Acetobacterales</taxon>
        <taxon>Roseomonadaceae</taxon>
        <taxon>Roseomonas</taxon>
    </lineage>
</organism>
<dbReference type="Proteomes" id="UP001589865">
    <property type="component" value="Unassembled WGS sequence"/>
</dbReference>
<evidence type="ECO:0008006" key="3">
    <source>
        <dbReference type="Google" id="ProtNLM"/>
    </source>
</evidence>
<sequence>MPEAQEPFAGGGTSLPLRPRGVSVEQELTGLLEMLGLTGERPAPVRHRTPHEAIDAALFWMPGTGVAATILAPHRDPVPFRLRWLARCFNTRGRTPAALLRLQLRVREGVHG</sequence>
<accession>A0ABV6JRH8</accession>
<gene>
    <name evidence="1" type="ORF">ACFFGY_06785</name>
</gene>
<dbReference type="EMBL" id="JBHLUN010000005">
    <property type="protein sequence ID" value="MFC0407950.1"/>
    <property type="molecule type" value="Genomic_DNA"/>
</dbReference>
<evidence type="ECO:0000313" key="1">
    <source>
        <dbReference type="EMBL" id="MFC0407950.1"/>
    </source>
</evidence>
<protein>
    <recommendedName>
        <fullName evidence="3">LysR substrate-binding domain-containing protein</fullName>
    </recommendedName>
</protein>
<keyword evidence="2" id="KW-1185">Reference proteome</keyword>
<comment type="caution">
    <text evidence="1">The sequence shown here is derived from an EMBL/GenBank/DDBJ whole genome shotgun (WGS) entry which is preliminary data.</text>
</comment>
<reference evidence="1 2" key="1">
    <citation type="submission" date="2024-09" db="EMBL/GenBank/DDBJ databases">
        <authorList>
            <person name="Sun Q."/>
            <person name="Mori K."/>
        </authorList>
    </citation>
    <scope>NUCLEOTIDE SEQUENCE [LARGE SCALE GENOMIC DNA]</scope>
    <source>
        <strain evidence="1 2">TBRC 5777</strain>
    </source>
</reference>
<evidence type="ECO:0000313" key="2">
    <source>
        <dbReference type="Proteomes" id="UP001589865"/>
    </source>
</evidence>